<organism evidence="1 2">
    <name type="scientific">Citrus sinensis</name>
    <name type="common">Sweet orange</name>
    <name type="synonym">Citrus aurantium var. sinensis</name>
    <dbReference type="NCBI Taxonomy" id="2711"/>
    <lineage>
        <taxon>Eukaryota</taxon>
        <taxon>Viridiplantae</taxon>
        <taxon>Streptophyta</taxon>
        <taxon>Embryophyta</taxon>
        <taxon>Tracheophyta</taxon>
        <taxon>Spermatophyta</taxon>
        <taxon>Magnoliopsida</taxon>
        <taxon>eudicotyledons</taxon>
        <taxon>Gunneridae</taxon>
        <taxon>Pentapetalae</taxon>
        <taxon>rosids</taxon>
        <taxon>malvids</taxon>
        <taxon>Sapindales</taxon>
        <taxon>Rutaceae</taxon>
        <taxon>Aurantioideae</taxon>
        <taxon>Citrus</taxon>
    </lineage>
</organism>
<accession>A0ACB8IAR6</accession>
<comment type="caution">
    <text evidence="1">The sequence shown here is derived from an EMBL/GenBank/DDBJ whole genome shotgun (WGS) entry which is preliminary data.</text>
</comment>
<name>A0ACB8IAR6_CITSI</name>
<sequence length="278" mass="31399">MKENLYLSYVQIQFAALFRFTRSVSEAPPTHYTVKIQSFSLLLKNSVEKYESGDFEAGGYKWKLVLYPAGNKSKNVKEHISVYLAMENTSSLQHGWEVYAVFRLFLLDQNKGNFLILQEVFVSKERSTGKGECLSMIKDAPSIKHVWRIDNFSKLRSECCDSQVFNSGDQKWKIQLYPTGRRHGTGTHLAMYLALADSTTLTPGSKIYAEFTVRLLDQVQARHIAGKANFWFSASNPESGWARYVSFAYFNNPGNGCLVKDVCSVEAEVTVHGVSNAL</sequence>
<evidence type="ECO:0000313" key="1">
    <source>
        <dbReference type="EMBL" id="KAH9684101.1"/>
    </source>
</evidence>
<keyword evidence="2" id="KW-1185">Reference proteome</keyword>
<gene>
    <name evidence="1" type="ORF">KPL71_027893</name>
</gene>
<dbReference type="Proteomes" id="UP000829398">
    <property type="component" value="Chromosome 9"/>
</dbReference>
<evidence type="ECO:0000313" key="2">
    <source>
        <dbReference type="Proteomes" id="UP000829398"/>
    </source>
</evidence>
<dbReference type="EMBL" id="CM039178">
    <property type="protein sequence ID" value="KAH9684101.1"/>
    <property type="molecule type" value="Genomic_DNA"/>
</dbReference>
<proteinExistence type="predicted"/>
<protein>
    <submittedName>
        <fullName evidence="1">TRAF-like family protein</fullName>
    </submittedName>
</protein>
<reference evidence="2" key="1">
    <citation type="journal article" date="2023" name="Hortic. Res.">
        <title>A chromosome-level phased genome enabling allele-level studies in sweet orange: a case study on citrus Huanglongbing tolerance.</title>
        <authorList>
            <person name="Wu B."/>
            <person name="Yu Q."/>
            <person name="Deng Z."/>
            <person name="Duan Y."/>
            <person name="Luo F."/>
            <person name="Gmitter F. Jr."/>
        </authorList>
    </citation>
    <scope>NUCLEOTIDE SEQUENCE [LARGE SCALE GENOMIC DNA]</scope>
    <source>
        <strain evidence="2">cv. Valencia</strain>
    </source>
</reference>